<evidence type="ECO:0000256" key="1">
    <source>
        <dbReference type="ARBA" id="ARBA00023015"/>
    </source>
</evidence>
<keyword evidence="1" id="KW-0805">Transcription regulation</keyword>
<evidence type="ECO:0000313" key="6">
    <source>
        <dbReference type="Proteomes" id="UP000195913"/>
    </source>
</evidence>
<protein>
    <submittedName>
        <fullName evidence="5">Transcriptional regulator, ArsR family</fullName>
    </submittedName>
</protein>
<name>A0A1R4FDL1_9MICC</name>
<dbReference type="InterPro" id="IPR036388">
    <property type="entry name" value="WH-like_DNA-bd_sf"/>
</dbReference>
<dbReference type="EMBL" id="FUHW01000015">
    <property type="protein sequence ID" value="SJM53959.1"/>
    <property type="molecule type" value="Genomic_DNA"/>
</dbReference>
<keyword evidence="3" id="KW-0804">Transcription</keyword>
<dbReference type="RefSeq" id="WP_086995467.1">
    <property type="nucleotide sequence ID" value="NZ_FUHW01000015.1"/>
</dbReference>
<sequence length="126" mass="13571">MTMIVRKGEPTTGPLAPAAALFHGLADPTRLLILRHLRTGEHKVRELTEHLGLAQSTVSAHLTCLRDCGLVSSRPVGRASMYSLAEPEHIDVLLVAAETLLSDSGTEVALASHHWHESHGTGPECR</sequence>
<evidence type="ECO:0000259" key="4">
    <source>
        <dbReference type="PROSITE" id="PS50987"/>
    </source>
</evidence>
<dbReference type="Pfam" id="PF01022">
    <property type="entry name" value="HTH_5"/>
    <property type="match status" value="1"/>
</dbReference>
<dbReference type="SUPFAM" id="SSF46785">
    <property type="entry name" value="Winged helix' DNA-binding domain"/>
    <property type="match status" value="1"/>
</dbReference>
<dbReference type="Proteomes" id="UP000195913">
    <property type="component" value="Unassembled WGS sequence"/>
</dbReference>
<dbReference type="CDD" id="cd00090">
    <property type="entry name" value="HTH_ARSR"/>
    <property type="match status" value="1"/>
</dbReference>
<dbReference type="PANTHER" id="PTHR33154:SF36">
    <property type="entry name" value="TRANSCRIPTIONAL REGULATOR"/>
    <property type="match status" value="1"/>
</dbReference>
<dbReference type="PRINTS" id="PR00778">
    <property type="entry name" value="HTHARSR"/>
</dbReference>
<accession>A0A1R4FDL1</accession>
<dbReference type="SMART" id="SM00418">
    <property type="entry name" value="HTH_ARSR"/>
    <property type="match status" value="1"/>
</dbReference>
<evidence type="ECO:0000256" key="2">
    <source>
        <dbReference type="ARBA" id="ARBA00023125"/>
    </source>
</evidence>
<dbReference type="InterPro" id="IPR036390">
    <property type="entry name" value="WH_DNA-bd_sf"/>
</dbReference>
<evidence type="ECO:0000313" key="5">
    <source>
        <dbReference type="EMBL" id="SJM53959.1"/>
    </source>
</evidence>
<dbReference type="InterPro" id="IPR051081">
    <property type="entry name" value="HTH_MetalResp_TranReg"/>
</dbReference>
<proteinExistence type="predicted"/>
<keyword evidence="6" id="KW-1185">Reference proteome</keyword>
<reference evidence="5 6" key="1">
    <citation type="submission" date="2017-02" db="EMBL/GenBank/DDBJ databases">
        <authorList>
            <person name="Peterson S.W."/>
        </authorList>
    </citation>
    <scope>NUCLEOTIDE SEQUENCE [LARGE SCALE GENOMIC DNA]</scope>
    <source>
        <strain evidence="5 6">B Ar 00.02</strain>
    </source>
</reference>
<dbReference type="InterPro" id="IPR001845">
    <property type="entry name" value="HTH_ArsR_DNA-bd_dom"/>
</dbReference>
<dbReference type="InterPro" id="IPR011991">
    <property type="entry name" value="ArsR-like_HTH"/>
</dbReference>
<dbReference type="Gene3D" id="1.10.10.10">
    <property type="entry name" value="Winged helix-like DNA-binding domain superfamily/Winged helix DNA-binding domain"/>
    <property type="match status" value="1"/>
</dbReference>
<evidence type="ECO:0000256" key="3">
    <source>
        <dbReference type="ARBA" id="ARBA00023163"/>
    </source>
</evidence>
<organism evidence="5 6">
    <name type="scientific">Arthrobacter rhombi</name>
    <dbReference type="NCBI Taxonomy" id="71253"/>
    <lineage>
        <taxon>Bacteria</taxon>
        <taxon>Bacillati</taxon>
        <taxon>Actinomycetota</taxon>
        <taxon>Actinomycetes</taxon>
        <taxon>Micrococcales</taxon>
        <taxon>Micrococcaceae</taxon>
        <taxon>Arthrobacter</taxon>
    </lineage>
</organism>
<dbReference type="GO" id="GO:0003700">
    <property type="term" value="F:DNA-binding transcription factor activity"/>
    <property type="evidence" value="ECO:0007669"/>
    <property type="project" value="InterPro"/>
</dbReference>
<dbReference type="AlphaFoldDB" id="A0A1R4FDL1"/>
<dbReference type="PANTHER" id="PTHR33154">
    <property type="entry name" value="TRANSCRIPTIONAL REGULATOR, ARSR FAMILY"/>
    <property type="match status" value="1"/>
</dbReference>
<dbReference type="PROSITE" id="PS50987">
    <property type="entry name" value="HTH_ARSR_2"/>
    <property type="match status" value="1"/>
</dbReference>
<keyword evidence="2" id="KW-0238">DNA-binding</keyword>
<gene>
    <name evidence="5" type="ORF">FM101_03415</name>
</gene>
<dbReference type="NCBIfam" id="NF033788">
    <property type="entry name" value="HTH_metalloreg"/>
    <property type="match status" value="1"/>
</dbReference>
<feature type="domain" description="HTH arsR-type" evidence="4">
    <location>
        <begin position="10"/>
        <end position="105"/>
    </location>
</feature>
<dbReference type="GO" id="GO:0003677">
    <property type="term" value="F:DNA binding"/>
    <property type="evidence" value="ECO:0007669"/>
    <property type="project" value="UniProtKB-KW"/>
</dbReference>